<feature type="non-terminal residue" evidence="2">
    <location>
        <position position="89"/>
    </location>
</feature>
<comment type="caution">
    <text evidence="2">The sequence shown here is derived from an EMBL/GenBank/DDBJ whole genome shotgun (WGS) entry which is preliminary data.</text>
</comment>
<dbReference type="EMBL" id="JBBXMP010000339">
    <property type="protein sequence ID" value="KAL0058283.1"/>
    <property type="molecule type" value="Genomic_DNA"/>
</dbReference>
<evidence type="ECO:0000313" key="2">
    <source>
        <dbReference type="EMBL" id="KAL0058283.1"/>
    </source>
</evidence>
<protein>
    <submittedName>
        <fullName evidence="2">Uncharacterized protein</fullName>
    </submittedName>
</protein>
<keyword evidence="3" id="KW-1185">Reference proteome</keyword>
<keyword evidence="1" id="KW-1133">Transmembrane helix</keyword>
<evidence type="ECO:0000256" key="1">
    <source>
        <dbReference type="SAM" id="Phobius"/>
    </source>
</evidence>
<keyword evidence="1" id="KW-0472">Membrane</keyword>
<keyword evidence="1" id="KW-0812">Transmembrane</keyword>
<reference evidence="2 3" key="1">
    <citation type="submission" date="2024-05" db="EMBL/GenBank/DDBJ databases">
        <title>A draft genome resource for the thread blight pathogen Marasmius tenuissimus strain MS-2.</title>
        <authorList>
            <person name="Yulfo-Soto G.E."/>
            <person name="Baruah I.K."/>
            <person name="Amoako-Attah I."/>
            <person name="Bukari Y."/>
            <person name="Meinhardt L.W."/>
            <person name="Bailey B.A."/>
            <person name="Cohen S.P."/>
        </authorList>
    </citation>
    <scope>NUCLEOTIDE SEQUENCE [LARGE SCALE GENOMIC DNA]</scope>
    <source>
        <strain evidence="2 3">MS-2</strain>
    </source>
</reference>
<sequence>MPRKEQEEAYDSVAYEPLLRGDSDSHVDGESAYNDLTNSSPLRRWRMRRRHKRLVIIVLGITNVIALLILVSLWFNCEPIPNAELQLLY</sequence>
<gene>
    <name evidence="2" type="ORF">AAF712_015054</name>
</gene>
<organism evidence="2 3">
    <name type="scientific">Marasmius tenuissimus</name>
    <dbReference type="NCBI Taxonomy" id="585030"/>
    <lineage>
        <taxon>Eukaryota</taxon>
        <taxon>Fungi</taxon>
        <taxon>Dikarya</taxon>
        <taxon>Basidiomycota</taxon>
        <taxon>Agaricomycotina</taxon>
        <taxon>Agaricomycetes</taxon>
        <taxon>Agaricomycetidae</taxon>
        <taxon>Agaricales</taxon>
        <taxon>Marasmiineae</taxon>
        <taxon>Marasmiaceae</taxon>
        <taxon>Marasmius</taxon>
    </lineage>
</organism>
<proteinExistence type="predicted"/>
<name>A0ABR2ZAE5_9AGAR</name>
<accession>A0ABR2ZAE5</accession>
<feature type="transmembrane region" description="Helical" evidence="1">
    <location>
        <begin position="54"/>
        <end position="75"/>
    </location>
</feature>
<dbReference type="Proteomes" id="UP001437256">
    <property type="component" value="Unassembled WGS sequence"/>
</dbReference>
<evidence type="ECO:0000313" key="3">
    <source>
        <dbReference type="Proteomes" id="UP001437256"/>
    </source>
</evidence>